<dbReference type="Gene3D" id="3.30.70.1060">
    <property type="entry name" value="Dimeric alpha+beta barrel"/>
    <property type="match status" value="1"/>
</dbReference>
<accession>B5GQV1</accession>
<dbReference type="Pfam" id="PF02426">
    <property type="entry name" value="MIase"/>
    <property type="match status" value="1"/>
</dbReference>
<protein>
    <submittedName>
        <fullName evidence="2">Putative muconolactone delta-isomerase</fullName>
    </submittedName>
</protein>
<evidence type="ECO:0000259" key="1">
    <source>
        <dbReference type="Pfam" id="PF02426"/>
    </source>
</evidence>
<dbReference type="InterPro" id="IPR026029">
    <property type="entry name" value="MLI_dom"/>
</dbReference>
<dbReference type="InterPro" id="IPR011008">
    <property type="entry name" value="Dimeric_a/b-barrel"/>
</dbReference>
<proteinExistence type="predicted"/>
<dbReference type="SUPFAM" id="SSF54909">
    <property type="entry name" value="Dimeric alpha+beta barrel"/>
    <property type="match status" value="1"/>
</dbReference>
<dbReference type="GO" id="GO:0016853">
    <property type="term" value="F:isomerase activity"/>
    <property type="evidence" value="ECO:0007669"/>
    <property type="project" value="UniProtKB-KW"/>
</dbReference>
<gene>
    <name evidence="2" type="ORF">pSCL2.7.207.14c</name>
</gene>
<evidence type="ECO:0000313" key="2">
    <source>
        <dbReference type="EMBL" id="AAQ93582.1"/>
    </source>
</evidence>
<reference evidence="2" key="1">
    <citation type="journal article" date="2006" name="Can. J. Microbiol.">
        <title>Prediction and functional analysis of the replication origin of the linear plasmid pSCL2 in Streptomyces clavuligerus.</title>
        <authorList>
            <person name="Wu W."/>
            <person name="Leblanc S.K."/>
            <person name="Piktel J."/>
            <person name="Jensen S.E."/>
            <person name="Roy K.L."/>
        </authorList>
    </citation>
    <scope>NUCLEOTIDE SEQUENCE</scope>
    <source>
        <plasmid evidence="2">pSCL2</plasmid>
    </source>
</reference>
<geneLocation type="plasmid" evidence="2">
    <name>pSCL2</name>
</geneLocation>
<dbReference type="AlphaFoldDB" id="Q6TMP1"/>
<dbReference type="RefSeq" id="WP_003954166.1">
    <property type="nucleotide sequence ID" value="NZ_CM001017.1"/>
</dbReference>
<organism evidence="2">
    <name type="scientific">Streptomyces clavuligerus</name>
    <dbReference type="NCBI Taxonomy" id="1901"/>
    <lineage>
        <taxon>Bacteria</taxon>
        <taxon>Bacillati</taxon>
        <taxon>Actinomycetota</taxon>
        <taxon>Actinomycetes</taxon>
        <taxon>Kitasatosporales</taxon>
        <taxon>Streptomycetaceae</taxon>
        <taxon>Streptomyces</taxon>
    </lineage>
</organism>
<feature type="domain" description="Muconolactone isomerase" evidence="1">
    <location>
        <begin position="3"/>
        <end position="92"/>
    </location>
</feature>
<sequence>MNEYLVEITTTIPEDTTPEEVDRRRAAEAVRARELAADSHLARLWRPVGELRSIGIWRAADEDELHDKVLATLPLRPWMTITVTALEPHPNDPGPSS</sequence>
<keyword evidence="2" id="KW-0614">Plasmid</keyword>
<keyword evidence="2" id="KW-0413">Isomerase</keyword>
<name>Q6TMP1_STRCL</name>
<dbReference type="EMBL" id="AH013299">
    <property type="protein sequence ID" value="AAQ93582.1"/>
    <property type="molecule type" value="Genomic_DNA"/>
</dbReference>
<accession>Q6TMP1</accession>